<dbReference type="EMBL" id="KQ995678">
    <property type="protein sequence ID" value="KZV46317.1"/>
    <property type="molecule type" value="Genomic_DNA"/>
</dbReference>
<gene>
    <name evidence="1" type="ORF">F511_21399</name>
</gene>
<protein>
    <submittedName>
        <fullName evidence="1">Uncharacterized protein</fullName>
    </submittedName>
</protein>
<dbReference type="AlphaFoldDB" id="A0A2Z7CK71"/>
<dbReference type="Proteomes" id="UP000250235">
    <property type="component" value="Unassembled WGS sequence"/>
</dbReference>
<organism evidence="1 2">
    <name type="scientific">Dorcoceras hygrometricum</name>
    <dbReference type="NCBI Taxonomy" id="472368"/>
    <lineage>
        <taxon>Eukaryota</taxon>
        <taxon>Viridiplantae</taxon>
        <taxon>Streptophyta</taxon>
        <taxon>Embryophyta</taxon>
        <taxon>Tracheophyta</taxon>
        <taxon>Spermatophyta</taxon>
        <taxon>Magnoliopsida</taxon>
        <taxon>eudicotyledons</taxon>
        <taxon>Gunneridae</taxon>
        <taxon>Pentapetalae</taxon>
        <taxon>asterids</taxon>
        <taxon>lamiids</taxon>
        <taxon>Lamiales</taxon>
        <taxon>Gesneriaceae</taxon>
        <taxon>Didymocarpoideae</taxon>
        <taxon>Trichosporeae</taxon>
        <taxon>Loxocarpinae</taxon>
        <taxon>Dorcoceras</taxon>
    </lineage>
</organism>
<dbReference type="OrthoDB" id="905864at2759"/>
<name>A0A2Z7CK71_9LAMI</name>
<evidence type="ECO:0000313" key="1">
    <source>
        <dbReference type="EMBL" id="KZV46317.1"/>
    </source>
</evidence>
<proteinExistence type="predicted"/>
<evidence type="ECO:0000313" key="2">
    <source>
        <dbReference type="Proteomes" id="UP000250235"/>
    </source>
</evidence>
<dbReference type="SUPFAM" id="SSF56219">
    <property type="entry name" value="DNase I-like"/>
    <property type="match status" value="1"/>
</dbReference>
<dbReference type="PANTHER" id="PTHR33710:SF62">
    <property type="entry name" value="DUF4283 DOMAIN PROTEIN"/>
    <property type="match status" value="1"/>
</dbReference>
<dbReference type="Gene3D" id="3.60.10.10">
    <property type="entry name" value="Endonuclease/exonuclease/phosphatase"/>
    <property type="match status" value="1"/>
</dbReference>
<keyword evidence="2" id="KW-1185">Reference proteome</keyword>
<reference evidence="1 2" key="1">
    <citation type="journal article" date="2015" name="Proc. Natl. Acad. Sci. U.S.A.">
        <title>The resurrection genome of Boea hygrometrica: A blueprint for survival of dehydration.</title>
        <authorList>
            <person name="Xiao L."/>
            <person name="Yang G."/>
            <person name="Zhang L."/>
            <person name="Yang X."/>
            <person name="Zhao S."/>
            <person name="Ji Z."/>
            <person name="Zhou Q."/>
            <person name="Hu M."/>
            <person name="Wang Y."/>
            <person name="Chen M."/>
            <person name="Xu Y."/>
            <person name="Jin H."/>
            <person name="Xiao X."/>
            <person name="Hu G."/>
            <person name="Bao F."/>
            <person name="Hu Y."/>
            <person name="Wan P."/>
            <person name="Li L."/>
            <person name="Deng X."/>
            <person name="Kuang T."/>
            <person name="Xiang C."/>
            <person name="Zhu J.K."/>
            <person name="Oliver M.J."/>
            <person name="He Y."/>
        </authorList>
    </citation>
    <scope>NUCLEOTIDE SEQUENCE [LARGE SCALE GENOMIC DNA]</scope>
    <source>
        <strain evidence="2">cv. XS01</strain>
    </source>
</reference>
<dbReference type="PANTHER" id="PTHR33710">
    <property type="entry name" value="BNAC02G09200D PROTEIN"/>
    <property type="match status" value="1"/>
</dbReference>
<sequence>MGGDFNDITDPLEHSGGVVSRPSSMYDFNEFIILAGLCDAGYVGSKFTWTNGTIWKRLDIILVSNNWGSFFNCFKVEHLNRFGSDHAPLLFNGYFLPKPKSSFRFQNMWVLHNDFLQTVRLNWNNPCSVTGLGCFALKMKRLKAHLKWWNIDVFGNIFDNLKRLNEQVSQRKLNMTLILLLRRDLPWGLLSLP</sequence>
<accession>A0A2Z7CK71</accession>
<dbReference type="InterPro" id="IPR036691">
    <property type="entry name" value="Endo/exonu/phosph_ase_sf"/>
</dbReference>